<dbReference type="Proteomes" id="UP001138540">
    <property type="component" value="Unassembled WGS sequence"/>
</dbReference>
<name>A0ABR6NLM3_9SPHN</name>
<reference evidence="1 2" key="1">
    <citation type="submission" date="2020-08" db="EMBL/GenBank/DDBJ databases">
        <title>Exploring microbial biodiversity for novel pathways involved in the catabolism of aromatic compounds derived from lignin.</title>
        <authorList>
            <person name="Elkins J."/>
        </authorList>
    </citation>
    <scope>NUCLEOTIDE SEQUENCE [LARGE SCALE GENOMIC DNA]</scope>
    <source>
        <strain evidence="1 2">B1D3A</strain>
    </source>
</reference>
<gene>
    <name evidence="1" type="ORF">HNP60_003402</name>
</gene>
<keyword evidence="2" id="KW-1185">Reference proteome</keyword>
<proteinExistence type="predicted"/>
<dbReference type="EMBL" id="JACHKA010000001">
    <property type="protein sequence ID" value="MBB5987428.1"/>
    <property type="molecule type" value="Genomic_DNA"/>
</dbReference>
<sequence>MRKLWGIRHVRFLWNRWLVFRHARAWGRMGIGLGYPNQTDLDVLDMIWRGER</sequence>
<accession>A0ABR6NLM3</accession>
<evidence type="ECO:0000313" key="1">
    <source>
        <dbReference type="EMBL" id="MBB5987428.1"/>
    </source>
</evidence>
<evidence type="ECO:0000313" key="2">
    <source>
        <dbReference type="Proteomes" id="UP001138540"/>
    </source>
</evidence>
<evidence type="ECO:0008006" key="3">
    <source>
        <dbReference type="Google" id="ProtNLM"/>
    </source>
</evidence>
<organism evidence="1 2">
    <name type="scientific">Sphingobium lignivorans</name>
    <dbReference type="NCBI Taxonomy" id="2735886"/>
    <lineage>
        <taxon>Bacteria</taxon>
        <taxon>Pseudomonadati</taxon>
        <taxon>Pseudomonadota</taxon>
        <taxon>Alphaproteobacteria</taxon>
        <taxon>Sphingomonadales</taxon>
        <taxon>Sphingomonadaceae</taxon>
        <taxon>Sphingobium</taxon>
    </lineage>
</organism>
<comment type="caution">
    <text evidence="1">The sequence shown here is derived from an EMBL/GenBank/DDBJ whole genome shotgun (WGS) entry which is preliminary data.</text>
</comment>
<protein>
    <recommendedName>
        <fullName evidence="3">Transposase</fullName>
    </recommendedName>
</protein>
<dbReference type="RefSeq" id="WP_184155958.1">
    <property type="nucleotide sequence ID" value="NZ_JACHKA010000001.1"/>
</dbReference>